<feature type="binding site" evidence="2">
    <location>
        <position position="80"/>
    </location>
    <ligand>
        <name>7-chloro-L-tryptophan</name>
        <dbReference type="ChEBI" id="CHEBI:58713"/>
    </ligand>
</feature>
<feature type="active site" evidence="1">
    <location>
        <position position="80"/>
    </location>
</feature>
<accession>A0A1H7UN98</accession>
<name>A0A1H7UN98_9SPHN</name>
<keyword evidence="2" id="KW-0547">Nucleotide-binding</keyword>
<dbReference type="SUPFAM" id="SSF51905">
    <property type="entry name" value="FAD/NAD(P)-binding domain"/>
    <property type="match status" value="1"/>
</dbReference>
<dbReference type="InterPro" id="IPR036188">
    <property type="entry name" value="FAD/NAD-bd_sf"/>
</dbReference>
<keyword evidence="4" id="KW-1185">Reference proteome</keyword>
<dbReference type="InterPro" id="IPR033856">
    <property type="entry name" value="Trp_halogen"/>
</dbReference>
<dbReference type="PIRSF" id="PIRSF011396">
    <property type="entry name" value="Trp_halogenase"/>
    <property type="match status" value="1"/>
</dbReference>
<feature type="binding site" evidence="2">
    <location>
        <begin position="16"/>
        <end position="19"/>
    </location>
    <ligand>
        <name>FAD</name>
        <dbReference type="ChEBI" id="CHEBI:57692"/>
    </ligand>
</feature>
<proteinExistence type="predicted"/>
<evidence type="ECO:0000256" key="1">
    <source>
        <dbReference type="PIRSR" id="PIRSR011396-1"/>
    </source>
</evidence>
<evidence type="ECO:0000313" key="4">
    <source>
        <dbReference type="Proteomes" id="UP000199214"/>
    </source>
</evidence>
<dbReference type="STRING" id="1855283.SAMN05216382_3043"/>
<feature type="binding site" evidence="2">
    <location>
        <position position="337"/>
    </location>
    <ligand>
        <name>FAD</name>
        <dbReference type="ChEBI" id="CHEBI:57692"/>
    </ligand>
</feature>
<dbReference type="InterPro" id="IPR006905">
    <property type="entry name" value="Flavin_halogenase"/>
</dbReference>
<dbReference type="GO" id="GO:0000166">
    <property type="term" value="F:nucleotide binding"/>
    <property type="evidence" value="ECO:0007669"/>
    <property type="project" value="UniProtKB-KW"/>
</dbReference>
<dbReference type="OrthoDB" id="462203at2"/>
<dbReference type="Gene3D" id="3.50.50.60">
    <property type="entry name" value="FAD/NAD(P)-binding domain"/>
    <property type="match status" value="1"/>
</dbReference>
<keyword evidence="2" id="KW-0274">FAD</keyword>
<protein>
    <submittedName>
        <fullName evidence="3">Tryptophan halogenase</fullName>
    </submittedName>
</protein>
<dbReference type="InterPro" id="IPR050816">
    <property type="entry name" value="Flavin-dep_Halogenase_NPB"/>
</dbReference>
<evidence type="ECO:0000256" key="2">
    <source>
        <dbReference type="PIRSR" id="PIRSR011396-2"/>
    </source>
</evidence>
<dbReference type="AlphaFoldDB" id="A0A1H7UN98"/>
<dbReference type="EMBL" id="FNZZ01000007">
    <property type="protein sequence ID" value="SEL98118.1"/>
    <property type="molecule type" value="Genomic_DNA"/>
</dbReference>
<dbReference type="PANTHER" id="PTHR43747">
    <property type="entry name" value="FAD-BINDING PROTEIN"/>
    <property type="match status" value="1"/>
</dbReference>
<dbReference type="Pfam" id="PF04820">
    <property type="entry name" value="Trp_halogenase"/>
    <property type="match status" value="1"/>
</dbReference>
<dbReference type="PANTHER" id="PTHR43747:SF4">
    <property type="entry name" value="FLAVIN-DEPENDENT TRYPTOPHAN HALOGENASE"/>
    <property type="match status" value="1"/>
</dbReference>
<organism evidence="3 4">
    <name type="scientific">Sphingomonas palmae</name>
    <dbReference type="NCBI Taxonomy" id="1855283"/>
    <lineage>
        <taxon>Bacteria</taxon>
        <taxon>Pseudomonadati</taxon>
        <taxon>Pseudomonadota</taxon>
        <taxon>Alphaproteobacteria</taxon>
        <taxon>Sphingomonadales</taxon>
        <taxon>Sphingomonadaceae</taxon>
        <taxon>Sphingomonas</taxon>
    </lineage>
</organism>
<sequence length="500" mass="54110">MRDAPPLSPRVVVLGGGTAGWMAACLFAARWPRARVTVVEAPEIGIVGVGEGSTPQLRALFARLGIAEDAWMPAADATYKTGIRFDGWSARAGYSSYFHPFASAIDLHTAGAFHACALARRTGRAVDAHPDRFFLNTRLAEAHRAPIAPEHFPFEVGYGYHFDAHKVGAVLRDHALAQGVVHVAARVDTVELGDGGDIAALILAGGERLTGDIFVDASGFRSVIAQGALGVRFVPFARNLFCDRAVTLPTPRKAGAPIDAHTTATALSSGWAWAIPLTSRTGNGYVYASDHLSADAAETELRRHLGLLDADVAARHLTMKVGRVEEAWHANCLAIGLAQGFIEPLEATALHLTQTTVERFIDAYEEGQGTPARRDTFNAEIARRFEGVRDYIVAHYRLNQRHDTDFWHANAANNHLSDDLKAIMTAWFTGRDVAAEVTRRDLAGFYSALSWEVLFAGYSTFPDDARLRPALAPTNTAAIDRLLDGCLLNFGDHAAALARR</sequence>
<gene>
    <name evidence="3" type="ORF">SAMN05216382_3043</name>
</gene>
<dbReference type="GO" id="GO:0004497">
    <property type="term" value="F:monooxygenase activity"/>
    <property type="evidence" value="ECO:0007669"/>
    <property type="project" value="InterPro"/>
</dbReference>
<dbReference type="RefSeq" id="WP_093007843.1">
    <property type="nucleotide sequence ID" value="NZ_FNZZ01000007.1"/>
</dbReference>
<feature type="binding site" evidence="2">
    <location>
        <position position="346"/>
    </location>
    <ligand>
        <name>L-tryptophan</name>
        <dbReference type="ChEBI" id="CHEBI:57912"/>
    </ligand>
</feature>
<keyword evidence="2" id="KW-0285">Flavoprotein</keyword>
<dbReference type="PROSITE" id="PS51257">
    <property type="entry name" value="PROKAR_LIPOPROTEIN"/>
    <property type="match status" value="1"/>
</dbReference>
<feature type="binding site" evidence="2">
    <location>
        <position position="187"/>
    </location>
    <ligand>
        <name>FAD</name>
        <dbReference type="ChEBI" id="CHEBI:57692"/>
    </ligand>
</feature>
<evidence type="ECO:0000313" key="3">
    <source>
        <dbReference type="EMBL" id="SEL98118.1"/>
    </source>
</evidence>
<dbReference type="Proteomes" id="UP000199214">
    <property type="component" value="Unassembled WGS sequence"/>
</dbReference>
<reference evidence="4" key="1">
    <citation type="submission" date="2016-10" db="EMBL/GenBank/DDBJ databases">
        <authorList>
            <person name="Varghese N."/>
            <person name="Submissions S."/>
        </authorList>
    </citation>
    <scope>NUCLEOTIDE SEQUENCE [LARGE SCALE GENOMIC DNA]</scope>
    <source>
        <strain evidence="4">JS21-1</strain>
    </source>
</reference>